<accession>A0A0D2KK73</accession>
<dbReference type="SUPFAM" id="SSF81901">
    <property type="entry name" value="HCP-like"/>
    <property type="match status" value="1"/>
</dbReference>
<dbReference type="Gene3D" id="1.25.40.10">
    <property type="entry name" value="Tetratricopeptide repeat domain"/>
    <property type="match status" value="2"/>
</dbReference>
<dbReference type="GO" id="GO:0045842">
    <property type="term" value="P:positive regulation of mitotic metaphase/anaphase transition"/>
    <property type="evidence" value="ECO:0007669"/>
    <property type="project" value="TreeGrafter"/>
</dbReference>
<dbReference type="SUPFAM" id="SSF48452">
    <property type="entry name" value="TPR-like"/>
    <property type="match status" value="1"/>
</dbReference>
<keyword evidence="5 7" id="KW-0802">TPR repeat</keyword>
<keyword evidence="6" id="KW-0131">Cell cycle</keyword>
<evidence type="ECO:0000256" key="1">
    <source>
        <dbReference type="ARBA" id="ARBA00022618"/>
    </source>
</evidence>
<dbReference type="KEGG" id="mng:MNEG_11779"/>
<dbReference type="OrthoDB" id="10006270at2759"/>
<dbReference type="GO" id="GO:0031145">
    <property type="term" value="P:anaphase-promoting complex-dependent catabolic process"/>
    <property type="evidence" value="ECO:0007669"/>
    <property type="project" value="TreeGrafter"/>
</dbReference>
<keyword evidence="3" id="KW-0498">Mitosis</keyword>
<dbReference type="PANTHER" id="PTHR12558:SF9">
    <property type="entry name" value="CELL DIVISION CYCLE PROTEIN 16 HOMOLOG"/>
    <property type="match status" value="1"/>
</dbReference>
<name>A0A0D2KK73_9CHLO</name>
<dbReference type="GeneID" id="25729075"/>
<evidence type="ECO:0000313" key="9">
    <source>
        <dbReference type="Proteomes" id="UP000054498"/>
    </source>
</evidence>
<protein>
    <submittedName>
        <fullName evidence="8">Putative Cell division cycle protein 16</fullName>
    </submittedName>
</protein>
<dbReference type="AlphaFoldDB" id="A0A0D2KK73"/>
<dbReference type="RefSeq" id="XP_013895203.1">
    <property type="nucleotide sequence ID" value="XM_014039749.1"/>
</dbReference>
<keyword evidence="2" id="KW-0677">Repeat</keyword>
<sequence>MVAPATPAAQAHLLRSLVQDCIAKHLYPTAVFFADKLVSLTSYSAADVFLLAQTYYVSRQFRRAAVLLRQHAPMADARFQYLAAKCLSEVAEWDEVLVLLADAEPDDLAASQSPSAGAGPGAGREVSGPAAACLLRGRAHEALDNRAAAAQWYRAALRLDPFCEEALAALLDHHLLTNAEELALVDGLRLPQEHRWLRLLYRCRCKKYNQGASMEQQLAELEAPLGVGCYYMAARHFEAARRYFSKATSLDRNSAHAWVGFGHAFAAQDESDQALAAYRTAARLFPGLHTPVLGMGMEYSRMNNLGLAERLFRAAHALCPDDPLVCHEIGVLEYRNGRHAAAERWLRAALAATPRSGGGGGGGGGGALPAAAEATLLALGHARRKLRDFGGALEAYRGALALAPNAASTHAAVAFALQLSGDCAGAVREYHIALGLRPDDAFAQEMLGEALREECARASAELDDGGLGV</sequence>
<feature type="repeat" description="TPR" evidence="7">
    <location>
        <begin position="373"/>
        <end position="406"/>
    </location>
</feature>
<evidence type="ECO:0000256" key="3">
    <source>
        <dbReference type="ARBA" id="ARBA00022776"/>
    </source>
</evidence>
<dbReference type="EMBL" id="KK103122">
    <property type="protein sequence ID" value="KIY96183.1"/>
    <property type="molecule type" value="Genomic_DNA"/>
</dbReference>
<dbReference type="GO" id="GO:0005680">
    <property type="term" value="C:anaphase-promoting complex"/>
    <property type="evidence" value="ECO:0007669"/>
    <property type="project" value="TreeGrafter"/>
</dbReference>
<keyword evidence="4" id="KW-0833">Ubl conjugation pathway</keyword>
<dbReference type="STRING" id="145388.A0A0D2KK73"/>
<dbReference type="PANTHER" id="PTHR12558">
    <property type="entry name" value="CELL DIVISION CYCLE 16,23,27"/>
    <property type="match status" value="1"/>
</dbReference>
<evidence type="ECO:0000256" key="6">
    <source>
        <dbReference type="ARBA" id="ARBA00023306"/>
    </source>
</evidence>
<proteinExistence type="predicted"/>
<evidence type="ECO:0000256" key="5">
    <source>
        <dbReference type="ARBA" id="ARBA00022803"/>
    </source>
</evidence>
<dbReference type="Pfam" id="PF12895">
    <property type="entry name" value="ANAPC3"/>
    <property type="match status" value="1"/>
</dbReference>
<evidence type="ECO:0000256" key="7">
    <source>
        <dbReference type="PROSITE-ProRule" id="PRU00339"/>
    </source>
</evidence>
<dbReference type="SMART" id="SM00028">
    <property type="entry name" value="TPR"/>
    <property type="match status" value="7"/>
</dbReference>
<dbReference type="Proteomes" id="UP000054498">
    <property type="component" value="Unassembled WGS sequence"/>
</dbReference>
<evidence type="ECO:0000313" key="8">
    <source>
        <dbReference type="EMBL" id="KIY96183.1"/>
    </source>
</evidence>
<keyword evidence="9" id="KW-1185">Reference proteome</keyword>
<dbReference type="Pfam" id="PF13181">
    <property type="entry name" value="TPR_8"/>
    <property type="match status" value="1"/>
</dbReference>
<feature type="repeat" description="TPR" evidence="7">
    <location>
        <begin position="255"/>
        <end position="288"/>
    </location>
</feature>
<reference evidence="8 9" key="1">
    <citation type="journal article" date="2013" name="BMC Genomics">
        <title>Reconstruction of the lipid metabolism for the microalga Monoraphidium neglectum from its genome sequence reveals characteristics suitable for biofuel production.</title>
        <authorList>
            <person name="Bogen C."/>
            <person name="Al-Dilaimi A."/>
            <person name="Albersmeier A."/>
            <person name="Wichmann J."/>
            <person name="Grundmann M."/>
            <person name="Rupp O."/>
            <person name="Lauersen K.J."/>
            <person name="Blifernez-Klassen O."/>
            <person name="Kalinowski J."/>
            <person name="Goesmann A."/>
            <person name="Mussgnug J.H."/>
            <person name="Kruse O."/>
        </authorList>
    </citation>
    <scope>NUCLEOTIDE SEQUENCE [LARGE SCALE GENOMIC DNA]</scope>
    <source>
        <strain evidence="8 9">SAG 48.87</strain>
    </source>
</reference>
<dbReference type="GO" id="GO:0005737">
    <property type="term" value="C:cytoplasm"/>
    <property type="evidence" value="ECO:0007669"/>
    <property type="project" value="TreeGrafter"/>
</dbReference>
<dbReference type="PROSITE" id="PS50005">
    <property type="entry name" value="TPR"/>
    <property type="match status" value="3"/>
</dbReference>
<organism evidence="8 9">
    <name type="scientific">Monoraphidium neglectum</name>
    <dbReference type="NCBI Taxonomy" id="145388"/>
    <lineage>
        <taxon>Eukaryota</taxon>
        <taxon>Viridiplantae</taxon>
        <taxon>Chlorophyta</taxon>
        <taxon>core chlorophytes</taxon>
        <taxon>Chlorophyceae</taxon>
        <taxon>CS clade</taxon>
        <taxon>Sphaeropleales</taxon>
        <taxon>Selenastraceae</taxon>
        <taxon>Monoraphidium</taxon>
    </lineage>
</organism>
<dbReference type="InterPro" id="IPR011990">
    <property type="entry name" value="TPR-like_helical_dom_sf"/>
</dbReference>
<dbReference type="GO" id="GO:0051301">
    <property type="term" value="P:cell division"/>
    <property type="evidence" value="ECO:0007669"/>
    <property type="project" value="UniProtKB-KW"/>
</dbReference>
<gene>
    <name evidence="8" type="ORF">MNEG_11779</name>
</gene>
<keyword evidence="1 8" id="KW-0132">Cell division</keyword>
<dbReference type="Pfam" id="PF13432">
    <property type="entry name" value="TPR_16"/>
    <property type="match status" value="2"/>
</dbReference>
<dbReference type="GO" id="GO:0016567">
    <property type="term" value="P:protein ubiquitination"/>
    <property type="evidence" value="ECO:0007669"/>
    <property type="project" value="TreeGrafter"/>
</dbReference>
<feature type="repeat" description="TPR" evidence="7">
    <location>
        <begin position="221"/>
        <end position="254"/>
    </location>
</feature>
<evidence type="ECO:0000256" key="4">
    <source>
        <dbReference type="ARBA" id="ARBA00022786"/>
    </source>
</evidence>
<dbReference type="InterPro" id="IPR019734">
    <property type="entry name" value="TPR_rpt"/>
</dbReference>
<evidence type="ECO:0000256" key="2">
    <source>
        <dbReference type="ARBA" id="ARBA00022737"/>
    </source>
</evidence>